<evidence type="ECO:0000259" key="1">
    <source>
        <dbReference type="Pfam" id="PF00085"/>
    </source>
</evidence>
<dbReference type="OrthoDB" id="10263751at2759"/>
<dbReference type="Proteomes" id="UP000703661">
    <property type="component" value="Unassembled WGS sequence"/>
</dbReference>
<reference evidence="2" key="1">
    <citation type="journal article" date="2020" name="Fungal Divers.">
        <title>Resolving the Mortierellaceae phylogeny through synthesis of multi-gene phylogenetics and phylogenomics.</title>
        <authorList>
            <person name="Vandepol N."/>
            <person name="Liber J."/>
            <person name="Desiro A."/>
            <person name="Na H."/>
            <person name="Kennedy M."/>
            <person name="Barry K."/>
            <person name="Grigoriev I.V."/>
            <person name="Miller A.N."/>
            <person name="O'Donnell K."/>
            <person name="Stajich J.E."/>
            <person name="Bonito G."/>
        </authorList>
    </citation>
    <scope>NUCLEOTIDE SEQUENCE</scope>
    <source>
        <strain evidence="2">NRRL 2769</strain>
    </source>
</reference>
<gene>
    <name evidence="2" type="ORF">BGZ80_000059</name>
</gene>
<dbReference type="InterPro" id="IPR036249">
    <property type="entry name" value="Thioredoxin-like_sf"/>
</dbReference>
<feature type="domain" description="Thioredoxin" evidence="1">
    <location>
        <begin position="228"/>
        <end position="310"/>
    </location>
</feature>
<dbReference type="AlphaFoldDB" id="A0A9P6MTL9"/>
<dbReference type="Gene3D" id="3.40.30.10">
    <property type="entry name" value="Glutaredoxin"/>
    <property type="match status" value="2"/>
</dbReference>
<dbReference type="PANTHER" id="PTHR10438">
    <property type="entry name" value="THIOREDOXIN"/>
    <property type="match status" value="1"/>
</dbReference>
<dbReference type="InterPro" id="IPR013766">
    <property type="entry name" value="Thioredoxin_domain"/>
</dbReference>
<keyword evidence="3" id="KW-1185">Reference proteome</keyword>
<proteinExistence type="predicted"/>
<accession>A0A9P6MTL9</accession>
<dbReference type="InterPro" id="IPR050620">
    <property type="entry name" value="Thioredoxin_H-type-like"/>
</dbReference>
<sequence>MFKRIKSEREFAKAINSENIAIVYFDETGSPYQTPDYTDFPKYPAYANVRFYQITIEDLYELSEREIEARPDECFIIYKNGRKIGALDIMDIQTMHRQLGEVIEKSGFERQVKKFDSVRDFNAIVASGHVLIVYFISTWQDDCYMRCDYERLANDPAFSSVEFYVSSSGNQKDIAEKAQVDVPQLYQVYKNGYKIECGSPNPESMEVSLMSAIRGADFFGSSSEITADVKSGRVVVIHFKEKKSHSCKFLSDKLEKLKRLPELFNIGVYDIDIHDQGEIAEAFQIKSAPTIFIYKDGLNISRIVGRDVRNIREMILRAAAGQSLN</sequence>
<dbReference type="Pfam" id="PF00085">
    <property type="entry name" value="Thioredoxin"/>
    <property type="match status" value="1"/>
</dbReference>
<dbReference type="PANTHER" id="PTHR10438:SF468">
    <property type="entry name" value="THIOREDOXIN-1-RELATED"/>
    <property type="match status" value="1"/>
</dbReference>
<organism evidence="2 3">
    <name type="scientific">Entomortierella chlamydospora</name>
    <dbReference type="NCBI Taxonomy" id="101097"/>
    <lineage>
        <taxon>Eukaryota</taxon>
        <taxon>Fungi</taxon>
        <taxon>Fungi incertae sedis</taxon>
        <taxon>Mucoromycota</taxon>
        <taxon>Mortierellomycotina</taxon>
        <taxon>Mortierellomycetes</taxon>
        <taxon>Mortierellales</taxon>
        <taxon>Mortierellaceae</taxon>
        <taxon>Entomortierella</taxon>
    </lineage>
</organism>
<dbReference type="CDD" id="cd02947">
    <property type="entry name" value="TRX_family"/>
    <property type="match status" value="1"/>
</dbReference>
<comment type="caution">
    <text evidence="2">The sequence shown here is derived from an EMBL/GenBank/DDBJ whole genome shotgun (WGS) entry which is preliminary data.</text>
</comment>
<dbReference type="SUPFAM" id="SSF52833">
    <property type="entry name" value="Thioredoxin-like"/>
    <property type="match status" value="2"/>
</dbReference>
<dbReference type="EMBL" id="JAAAID010001004">
    <property type="protein sequence ID" value="KAG0012308.1"/>
    <property type="molecule type" value="Genomic_DNA"/>
</dbReference>
<evidence type="ECO:0000313" key="3">
    <source>
        <dbReference type="Proteomes" id="UP000703661"/>
    </source>
</evidence>
<protein>
    <recommendedName>
        <fullName evidence="1">Thioredoxin domain-containing protein</fullName>
    </recommendedName>
</protein>
<evidence type="ECO:0000313" key="2">
    <source>
        <dbReference type="EMBL" id="KAG0012308.1"/>
    </source>
</evidence>
<name>A0A9P6MTL9_9FUNG</name>